<evidence type="ECO:0000313" key="2">
    <source>
        <dbReference type="EMBL" id="KAG5678085.1"/>
    </source>
</evidence>
<gene>
    <name evidence="2" type="ORF">PVAND_007787</name>
</gene>
<feature type="signal peptide" evidence="1">
    <location>
        <begin position="1"/>
        <end position="19"/>
    </location>
</feature>
<keyword evidence="1" id="KW-0732">Signal</keyword>
<proteinExistence type="predicted"/>
<evidence type="ECO:0000313" key="3">
    <source>
        <dbReference type="Proteomes" id="UP001107558"/>
    </source>
</evidence>
<organism evidence="2 3">
    <name type="scientific">Polypedilum vanderplanki</name>
    <name type="common">Sleeping chironomid midge</name>
    <dbReference type="NCBI Taxonomy" id="319348"/>
    <lineage>
        <taxon>Eukaryota</taxon>
        <taxon>Metazoa</taxon>
        <taxon>Ecdysozoa</taxon>
        <taxon>Arthropoda</taxon>
        <taxon>Hexapoda</taxon>
        <taxon>Insecta</taxon>
        <taxon>Pterygota</taxon>
        <taxon>Neoptera</taxon>
        <taxon>Endopterygota</taxon>
        <taxon>Diptera</taxon>
        <taxon>Nematocera</taxon>
        <taxon>Chironomoidea</taxon>
        <taxon>Chironomidae</taxon>
        <taxon>Chironominae</taxon>
        <taxon>Polypedilum</taxon>
        <taxon>Polypedilum</taxon>
    </lineage>
</organism>
<dbReference type="PANTHER" id="PTHR21112">
    <property type="entry name" value="CHEMOSENSORY PROTEIN A 29A-RELATED"/>
    <property type="match status" value="1"/>
</dbReference>
<name>A0A9J6C816_POLVA</name>
<dbReference type="Pfam" id="PF06477">
    <property type="entry name" value="DUF1091"/>
    <property type="match status" value="1"/>
</dbReference>
<comment type="caution">
    <text evidence="2">The sequence shown here is derived from an EMBL/GenBank/DDBJ whole genome shotgun (WGS) entry which is preliminary data.</text>
</comment>
<keyword evidence="3" id="KW-1185">Reference proteome</keyword>
<dbReference type="AlphaFoldDB" id="A0A9J6C816"/>
<dbReference type="OrthoDB" id="7925769at2759"/>
<feature type="chain" id="PRO_5039947450" evidence="1">
    <location>
        <begin position="20"/>
        <end position="191"/>
    </location>
</feature>
<dbReference type="EMBL" id="JADBJN010000002">
    <property type="protein sequence ID" value="KAG5678085.1"/>
    <property type="molecule type" value="Genomic_DNA"/>
</dbReference>
<evidence type="ECO:0000256" key="1">
    <source>
        <dbReference type="SAM" id="SignalP"/>
    </source>
</evidence>
<dbReference type="Proteomes" id="UP001107558">
    <property type="component" value="Chromosome 2"/>
</dbReference>
<dbReference type="InterPro" id="IPR010512">
    <property type="entry name" value="DUF1091"/>
</dbReference>
<protein>
    <submittedName>
        <fullName evidence="2">Uncharacterized protein</fullName>
    </submittedName>
</protein>
<sequence>MMEAFISILLLAFLSSTTAMVQPSAGYKYELELKKVLQMNQTDYIKFEGLTVKRFNKSSYVADGQFTATVTFDDTWNIMANCWRDKLGNNQWELTSFNAPFQPVSKFLKSVYFKYMQPDLVPCSNLPDYENEDAIENFPAGTYKLTNYIGDIQNFPPHLQDGLYRIEIFLYKDNVVESGFVIYWKVYPEVG</sequence>
<accession>A0A9J6C816</accession>
<reference evidence="2" key="1">
    <citation type="submission" date="2021-03" db="EMBL/GenBank/DDBJ databases">
        <title>Chromosome level genome of the anhydrobiotic midge Polypedilum vanderplanki.</title>
        <authorList>
            <person name="Yoshida Y."/>
            <person name="Kikawada T."/>
            <person name="Gusev O."/>
        </authorList>
    </citation>
    <scope>NUCLEOTIDE SEQUENCE</scope>
    <source>
        <strain evidence="2">NIAS01</strain>
        <tissue evidence="2">Whole body or cell culture</tissue>
    </source>
</reference>
<dbReference type="PANTHER" id="PTHR21112:SF0">
    <property type="entry name" value="CHEMOSENSORY PROTEIN A 29A-RELATED"/>
    <property type="match status" value="1"/>
</dbReference>